<evidence type="ECO:0000313" key="1">
    <source>
        <dbReference type="EMBL" id="DAE20121.1"/>
    </source>
</evidence>
<name>A0A8S5QMT4_9CAUD</name>
<sequence>MIIYELIYYWDDQCDGTEITETKLLLKRQEVDNKIIEFTESSRSIDLISTDINNKNTPNKEYFYFNYENGSSCLEIRKHNI</sequence>
<accession>A0A8S5QMT4</accession>
<protein>
    <submittedName>
        <fullName evidence="1">Uncharacterized protein</fullName>
    </submittedName>
</protein>
<proteinExistence type="predicted"/>
<organism evidence="1">
    <name type="scientific">CrAss-like virus sp. ctYsL76</name>
    <dbReference type="NCBI Taxonomy" id="2826826"/>
    <lineage>
        <taxon>Viruses</taxon>
        <taxon>Duplodnaviria</taxon>
        <taxon>Heunggongvirae</taxon>
        <taxon>Uroviricota</taxon>
        <taxon>Caudoviricetes</taxon>
        <taxon>Crassvirales</taxon>
    </lineage>
</organism>
<reference evidence="1" key="1">
    <citation type="journal article" date="2021" name="Proc. Natl. Acad. Sci. U.S.A.">
        <title>A Catalog of Tens of Thousands of Viruses from Human Metagenomes Reveals Hidden Associations with Chronic Diseases.</title>
        <authorList>
            <person name="Tisza M.J."/>
            <person name="Buck C.B."/>
        </authorList>
    </citation>
    <scope>NUCLEOTIDE SEQUENCE</scope>
    <source>
        <strain evidence="1">CtYsL76</strain>
    </source>
</reference>
<dbReference type="EMBL" id="BK015689">
    <property type="protein sequence ID" value="DAE20121.1"/>
    <property type="molecule type" value="Genomic_DNA"/>
</dbReference>